<organism evidence="10 11">
    <name type="scientific">Pullulanibacillus camelliae</name>
    <dbReference type="NCBI Taxonomy" id="1707096"/>
    <lineage>
        <taxon>Bacteria</taxon>
        <taxon>Bacillati</taxon>
        <taxon>Bacillota</taxon>
        <taxon>Bacilli</taxon>
        <taxon>Bacillales</taxon>
        <taxon>Sporolactobacillaceae</taxon>
        <taxon>Pullulanibacillus</taxon>
    </lineage>
</organism>
<dbReference type="InterPro" id="IPR057336">
    <property type="entry name" value="GerAC_N"/>
</dbReference>
<protein>
    <submittedName>
        <fullName evidence="10">Spore germination protein KC</fullName>
    </submittedName>
</protein>
<gene>
    <name evidence="10" type="primary">gerKC</name>
    <name evidence="10" type="ORF">GCM10011391_10250</name>
</gene>
<dbReference type="RefSeq" id="WP_188690100.1">
    <property type="nucleotide sequence ID" value="NZ_BMIR01000003.1"/>
</dbReference>
<name>A0A8J2YG49_9BACL</name>
<dbReference type="InterPro" id="IPR046953">
    <property type="entry name" value="Spore_GerAC-like_C"/>
</dbReference>
<evidence type="ECO:0000313" key="11">
    <source>
        <dbReference type="Proteomes" id="UP000628775"/>
    </source>
</evidence>
<dbReference type="Gene3D" id="3.30.300.210">
    <property type="entry name" value="Nutrient germinant receptor protein C, domain 3"/>
    <property type="match status" value="1"/>
</dbReference>
<dbReference type="Pfam" id="PF25198">
    <property type="entry name" value="Spore_GerAC_N"/>
    <property type="match status" value="1"/>
</dbReference>
<evidence type="ECO:0000259" key="8">
    <source>
        <dbReference type="Pfam" id="PF05504"/>
    </source>
</evidence>
<dbReference type="PANTHER" id="PTHR35789:SF1">
    <property type="entry name" value="SPORE GERMINATION PROTEIN B3"/>
    <property type="match status" value="1"/>
</dbReference>
<evidence type="ECO:0000256" key="4">
    <source>
        <dbReference type="ARBA" id="ARBA00022729"/>
    </source>
</evidence>
<accession>A0A8J2YG49</accession>
<keyword evidence="6" id="KW-0564">Palmitate</keyword>
<evidence type="ECO:0000256" key="6">
    <source>
        <dbReference type="ARBA" id="ARBA00023139"/>
    </source>
</evidence>
<dbReference type="Pfam" id="PF05504">
    <property type="entry name" value="Spore_GerAC"/>
    <property type="match status" value="1"/>
</dbReference>
<reference evidence="10" key="2">
    <citation type="submission" date="2020-09" db="EMBL/GenBank/DDBJ databases">
        <authorList>
            <person name="Sun Q."/>
            <person name="Zhou Y."/>
        </authorList>
    </citation>
    <scope>NUCLEOTIDE SEQUENCE</scope>
    <source>
        <strain evidence="10">CGMCC 1.15371</strain>
    </source>
</reference>
<dbReference type="InterPro" id="IPR008844">
    <property type="entry name" value="Spore_GerAC-like"/>
</dbReference>
<dbReference type="PROSITE" id="PS51257">
    <property type="entry name" value="PROKAR_LIPOPROTEIN"/>
    <property type="match status" value="1"/>
</dbReference>
<keyword evidence="7" id="KW-0449">Lipoprotein</keyword>
<keyword evidence="3" id="KW-0309">Germination</keyword>
<dbReference type="Gene3D" id="6.20.190.10">
    <property type="entry name" value="Nutrient germinant receptor protein C, domain 1"/>
    <property type="match status" value="1"/>
</dbReference>
<dbReference type="InterPro" id="IPR038501">
    <property type="entry name" value="Spore_GerAC_C_sf"/>
</dbReference>
<dbReference type="NCBIfam" id="TIGR02887">
    <property type="entry name" value="spore_ger_x_C"/>
    <property type="match status" value="1"/>
</dbReference>
<dbReference type="Proteomes" id="UP000628775">
    <property type="component" value="Unassembled WGS sequence"/>
</dbReference>
<comment type="similarity">
    <text evidence="2">Belongs to the GerABKC lipoprotein family.</text>
</comment>
<feature type="domain" description="Spore germination GerAC-like C-terminal" evidence="8">
    <location>
        <begin position="223"/>
        <end position="385"/>
    </location>
</feature>
<keyword evidence="5" id="KW-0472">Membrane</keyword>
<proteinExistence type="inferred from homology"/>
<comment type="caution">
    <text evidence="10">The sequence shown here is derived from an EMBL/GenBank/DDBJ whole genome shotgun (WGS) entry which is preliminary data.</text>
</comment>
<comment type="subcellular location">
    <subcellularLocation>
        <location evidence="1">Membrane</location>
        <topology evidence="1">Lipid-anchor</topology>
    </subcellularLocation>
</comment>
<evidence type="ECO:0000256" key="3">
    <source>
        <dbReference type="ARBA" id="ARBA00022544"/>
    </source>
</evidence>
<feature type="domain" description="Spore germination protein N-terminal" evidence="9">
    <location>
        <begin position="22"/>
        <end position="197"/>
    </location>
</feature>
<keyword evidence="4" id="KW-0732">Signal</keyword>
<sequence>MKAKQLVAILLFCAPLLSGCWDKVELNELGIVNAIAIDKANNGDYLITVQLLSPSEIASQYPSNRVTAITYQATGKTILEAIRKLSTSVSRRLYFAHLRIFIFGETMAQEGIRKSLDFFYRDHELRTDFYLLVAKHSTGANILHILTPLEKIPANKIYGSLKYSQDNWAPTRTVTIDDLLDCILTPGKEPVLTGIEIEGNPRLGKTTENIERMQIPAVLKLTDLAVFKRDRLIGWLNESESKGYNKITNHVAQTVEYVNCREGKATFEISNLQTKIKSKIVHNKPMMDIHVSGAADIDDMECKLDLNNFKNVYMLEDRLNKKLKTMLVTTVKGTQERLNSDIFGFGDILYHHHPHYWRQVEPRWDETFPETKVQVTVDIQVRRLGTIIESFQ</sequence>
<reference evidence="10" key="1">
    <citation type="journal article" date="2014" name="Int. J. Syst. Evol. Microbiol.">
        <title>Complete genome sequence of Corynebacterium casei LMG S-19264T (=DSM 44701T), isolated from a smear-ripened cheese.</title>
        <authorList>
            <consortium name="US DOE Joint Genome Institute (JGI-PGF)"/>
            <person name="Walter F."/>
            <person name="Albersmeier A."/>
            <person name="Kalinowski J."/>
            <person name="Ruckert C."/>
        </authorList>
    </citation>
    <scope>NUCLEOTIDE SEQUENCE</scope>
    <source>
        <strain evidence="10">CGMCC 1.15371</strain>
    </source>
</reference>
<dbReference type="GO" id="GO:0009847">
    <property type="term" value="P:spore germination"/>
    <property type="evidence" value="ECO:0007669"/>
    <property type="project" value="InterPro"/>
</dbReference>
<keyword evidence="11" id="KW-1185">Reference proteome</keyword>
<evidence type="ECO:0000259" key="9">
    <source>
        <dbReference type="Pfam" id="PF25198"/>
    </source>
</evidence>
<evidence type="ECO:0000256" key="5">
    <source>
        <dbReference type="ARBA" id="ARBA00023136"/>
    </source>
</evidence>
<evidence type="ECO:0000256" key="7">
    <source>
        <dbReference type="ARBA" id="ARBA00023288"/>
    </source>
</evidence>
<dbReference type="PANTHER" id="PTHR35789">
    <property type="entry name" value="SPORE GERMINATION PROTEIN B3"/>
    <property type="match status" value="1"/>
</dbReference>
<evidence type="ECO:0000256" key="2">
    <source>
        <dbReference type="ARBA" id="ARBA00007886"/>
    </source>
</evidence>
<dbReference type="GO" id="GO:0016020">
    <property type="term" value="C:membrane"/>
    <property type="evidence" value="ECO:0007669"/>
    <property type="project" value="UniProtKB-SubCell"/>
</dbReference>
<evidence type="ECO:0000256" key="1">
    <source>
        <dbReference type="ARBA" id="ARBA00004635"/>
    </source>
</evidence>
<evidence type="ECO:0000313" key="10">
    <source>
        <dbReference type="EMBL" id="GGE33524.1"/>
    </source>
</evidence>
<dbReference type="EMBL" id="BMIR01000003">
    <property type="protein sequence ID" value="GGE33524.1"/>
    <property type="molecule type" value="Genomic_DNA"/>
</dbReference>
<dbReference type="AlphaFoldDB" id="A0A8J2YG49"/>